<reference evidence="2 3" key="1">
    <citation type="submission" date="2021-01" db="EMBL/GenBank/DDBJ databases">
        <title>Whole genome shotgun sequence of Microbispora corallina NBRC 16416.</title>
        <authorList>
            <person name="Komaki H."/>
            <person name="Tamura T."/>
        </authorList>
    </citation>
    <scope>NUCLEOTIDE SEQUENCE [LARGE SCALE GENOMIC DNA]</scope>
    <source>
        <strain evidence="2 3">NBRC 16416</strain>
    </source>
</reference>
<evidence type="ECO:0000256" key="1">
    <source>
        <dbReference type="SAM" id="Phobius"/>
    </source>
</evidence>
<proteinExistence type="predicted"/>
<protein>
    <recommendedName>
        <fullName evidence="4">DUF2530 domain-containing protein</fullName>
    </recommendedName>
</protein>
<dbReference type="RefSeq" id="WP_036332736.1">
    <property type="nucleotide sequence ID" value="NZ_BAAAGP010000022.1"/>
</dbReference>
<keyword evidence="3" id="KW-1185">Reference proteome</keyword>
<keyword evidence="1" id="KW-0472">Membrane</keyword>
<gene>
    <name evidence="2" type="ORF">Mco01_59140</name>
</gene>
<organism evidence="2 3">
    <name type="scientific">Microbispora corallina</name>
    <dbReference type="NCBI Taxonomy" id="83302"/>
    <lineage>
        <taxon>Bacteria</taxon>
        <taxon>Bacillati</taxon>
        <taxon>Actinomycetota</taxon>
        <taxon>Actinomycetes</taxon>
        <taxon>Streptosporangiales</taxon>
        <taxon>Streptosporangiaceae</taxon>
        <taxon>Microbispora</taxon>
    </lineage>
</organism>
<feature type="transmembrane region" description="Helical" evidence="1">
    <location>
        <begin position="20"/>
        <end position="38"/>
    </location>
</feature>
<name>A0ABQ4G784_9ACTN</name>
<dbReference type="Pfam" id="PF10745">
    <property type="entry name" value="DUF2530"/>
    <property type="match status" value="1"/>
</dbReference>
<sequence length="70" mass="7787">MTEQRRPDPEPLKTKDTLTILTGTALWAVALVVVALVVRPADTRPVWTCVAGIGLGLFGLLYVRRRDSRR</sequence>
<accession>A0ABQ4G784</accession>
<evidence type="ECO:0008006" key="4">
    <source>
        <dbReference type="Google" id="ProtNLM"/>
    </source>
</evidence>
<dbReference type="EMBL" id="BOOC01000033">
    <property type="protein sequence ID" value="GIH42914.1"/>
    <property type="molecule type" value="Genomic_DNA"/>
</dbReference>
<feature type="transmembrane region" description="Helical" evidence="1">
    <location>
        <begin position="44"/>
        <end position="63"/>
    </location>
</feature>
<keyword evidence="1" id="KW-0812">Transmembrane</keyword>
<comment type="caution">
    <text evidence="2">The sequence shown here is derived from an EMBL/GenBank/DDBJ whole genome shotgun (WGS) entry which is preliminary data.</text>
</comment>
<evidence type="ECO:0000313" key="3">
    <source>
        <dbReference type="Proteomes" id="UP000603904"/>
    </source>
</evidence>
<evidence type="ECO:0000313" key="2">
    <source>
        <dbReference type="EMBL" id="GIH42914.1"/>
    </source>
</evidence>
<keyword evidence="1" id="KW-1133">Transmembrane helix</keyword>
<dbReference type="Proteomes" id="UP000603904">
    <property type="component" value="Unassembled WGS sequence"/>
</dbReference>
<dbReference type="InterPro" id="IPR019681">
    <property type="entry name" value="DUF2530"/>
</dbReference>